<dbReference type="GO" id="GO:0006355">
    <property type="term" value="P:regulation of DNA-templated transcription"/>
    <property type="evidence" value="ECO:0007669"/>
    <property type="project" value="InterPro"/>
</dbReference>
<evidence type="ECO:0000256" key="5">
    <source>
        <dbReference type="ARBA" id="ARBA00022771"/>
    </source>
</evidence>
<sequence>MSCLSIVIDCDACHWGELAEKENDENVIRTLISAITSYTTVHMSLSASNRLVIIGVDGALLEPTIFATNASTDIDMSSAVKKAIRNALKKSASSKNSTDSAVFAPAIAIGICHICRYKNEVETGDGRILIINIGSDLRGEHNILMNIFFAAHKHNILIDVANIGETSPILQQASDISGGSYFNVKKPRQLLEYAACFTLGKASLRSAFLSPSSFTSVDYRASCHCHGTPVSIGWHSVQDFNSSKAGQEETSRRELKGILKRLQPLTITNRIVT</sequence>
<dbReference type="GO" id="GO:0006289">
    <property type="term" value="P:nucleotide-excision repair"/>
    <property type="evidence" value="ECO:0007669"/>
    <property type="project" value="UniProtKB-UniRule"/>
</dbReference>
<keyword evidence="12" id="KW-1185">Reference proteome</keyword>
<evidence type="ECO:0000256" key="6">
    <source>
        <dbReference type="ARBA" id="ARBA00022833"/>
    </source>
</evidence>
<dbReference type="Gene3D" id="3.40.50.410">
    <property type="entry name" value="von Willebrand factor, type A domain"/>
    <property type="match status" value="1"/>
</dbReference>
<keyword evidence="8 11" id="KW-0804">Transcription</keyword>
<keyword evidence="10 11" id="KW-0539">Nucleus</keyword>
<name>A0A915PY72_9BILA</name>
<evidence type="ECO:0000313" key="12">
    <source>
        <dbReference type="Proteomes" id="UP000887581"/>
    </source>
</evidence>
<keyword evidence="5 11" id="KW-0863">Zinc-finger</keyword>
<evidence type="ECO:0000256" key="9">
    <source>
        <dbReference type="ARBA" id="ARBA00023204"/>
    </source>
</evidence>
<dbReference type="PANTHER" id="PTHR12831">
    <property type="entry name" value="TRANSCRIPTION INITIATION FACTOR IIH TFIIH , POLYPEPTIDE 3-RELATED"/>
    <property type="match status" value="1"/>
</dbReference>
<dbReference type="Pfam" id="PF03850">
    <property type="entry name" value="Tfb4"/>
    <property type="match status" value="1"/>
</dbReference>
<evidence type="ECO:0000256" key="11">
    <source>
        <dbReference type="RuleBase" id="RU368090"/>
    </source>
</evidence>
<evidence type="ECO:0000256" key="8">
    <source>
        <dbReference type="ARBA" id="ARBA00023163"/>
    </source>
</evidence>
<dbReference type="GO" id="GO:0000439">
    <property type="term" value="C:transcription factor TFIIH core complex"/>
    <property type="evidence" value="ECO:0007669"/>
    <property type="project" value="UniProtKB-UniRule"/>
</dbReference>
<evidence type="ECO:0000256" key="3">
    <source>
        <dbReference type="ARBA" id="ARBA00022723"/>
    </source>
</evidence>
<evidence type="ECO:0000256" key="10">
    <source>
        <dbReference type="ARBA" id="ARBA00023242"/>
    </source>
</evidence>
<keyword evidence="9 11" id="KW-0234">DNA repair</keyword>
<dbReference type="GO" id="GO:0005675">
    <property type="term" value="C:transcription factor TFIIH holo complex"/>
    <property type="evidence" value="ECO:0007669"/>
    <property type="project" value="UniProtKB-UniRule"/>
</dbReference>
<evidence type="ECO:0000256" key="2">
    <source>
        <dbReference type="ARBA" id="ARBA00005273"/>
    </source>
</evidence>
<evidence type="ECO:0000256" key="7">
    <source>
        <dbReference type="ARBA" id="ARBA00023015"/>
    </source>
</evidence>
<dbReference type="PANTHER" id="PTHR12831:SF0">
    <property type="entry name" value="GENERAL TRANSCRIPTION FACTOR IIH SUBUNIT 3"/>
    <property type="match status" value="1"/>
</dbReference>
<comment type="subcellular location">
    <subcellularLocation>
        <location evidence="1 11">Nucleus</location>
    </subcellularLocation>
</comment>
<keyword evidence="4 11" id="KW-0227">DNA damage</keyword>
<evidence type="ECO:0000313" key="13">
    <source>
        <dbReference type="WBParaSite" id="sdigi.contig58.g3184.t1"/>
    </source>
</evidence>
<proteinExistence type="inferred from homology"/>
<evidence type="ECO:0000256" key="4">
    <source>
        <dbReference type="ARBA" id="ARBA00022763"/>
    </source>
</evidence>
<reference evidence="13" key="1">
    <citation type="submission" date="2022-11" db="UniProtKB">
        <authorList>
            <consortium name="WormBaseParasite"/>
        </authorList>
    </citation>
    <scope>IDENTIFICATION</scope>
</reference>
<dbReference type="GO" id="GO:0008270">
    <property type="term" value="F:zinc ion binding"/>
    <property type="evidence" value="ECO:0007669"/>
    <property type="project" value="UniProtKB-KW"/>
</dbReference>
<evidence type="ECO:0000256" key="1">
    <source>
        <dbReference type="ARBA" id="ARBA00004123"/>
    </source>
</evidence>
<keyword evidence="6 11" id="KW-0862">Zinc</keyword>
<dbReference type="AlphaFoldDB" id="A0A915PY72"/>
<protein>
    <recommendedName>
        <fullName evidence="11">General transcription factor IIH subunit 3</fullName>
    </recommendedName>
    <alternativeName>
        <fullName evidence="11">General transcription factor IIH polypeptide 3</fullName>
    </alternativeName>
</protein>
<comment type="similarity">
    <text evidence="2 11">Belongs to the TFB4 family.</text>
</comment>
<comment type="function">
    <text evidence="11">Component of the general transcription and DNA repair factor IIH (TFIIH) core complex, which is involved in general and transcription-coupled nucleotide excision repair (NER) of damaged DNA and, when complexed to CAK, in RNA transcription by RNA polymerase II. In NER, TFIIH acts by opening DNA around the lesion to allow the excision of the damaged oligonucleotide and its replacement by a new DNA fragment. In transcription, TFIIH has an essential role in transcription initiation. When the pre-initiation complex (PIC) has been established, TFIIH is required for promoter opening and promoter escape. Phosphorylation of the C-terminal tail (CTD) of the largest subunit of RNA polymerase II by the kinase module CAK controls the initiation of transcription.</text>
</comment>
<accession>A0A915PY72</accession>
<dbReference type="InterPro" id="IPR004600">
    <property type="entry name" value="TFIIH_Tfb4/GTF2H3"/>
</dbReference>
<keyword evidence="7 11" id="KW-0805">Transcription regulation</keyword>
<dbReference type="InterPro" id="IPR036465">
    <property type="entry name" value="vWFA_dom_sf"/>
</dbReference>
<comment type="subunit">
    <text evidence="11">Part of a TFIID-containing RNA polymerase II pre-initiation complex that is composed of TBP and at least GTF2A1, GTF2A2, GTF2E1, GTF2E2, GTF2F1, GTF2H2, GTF2H3, GTF2H4, GTF2H5, GTF2B, TCEA1, ERCC2, ERCC3, TAF1, TAF2, TAF3, TAF4, TAF5, TAF6, TAF7, TAF8, TAF9, TAF10, TAF11, TAF12 and TAF13. Component of the 7-subunit TFIIH core complex composed of XPB/ERCC3, XPD/ERCC2, GTF2H1, GTF2H2, GTF2H3, GTF2H4 and GTF2H5, which is active in NER. The core complex associates with the 3-subunit CDK-activating kinase (CAK) module composed of CCNH/cyclin H, CDK7 and MNAT1 to form the 10-subunit holoenzyme (holo-TFIIH) active in transcription. Interacts with RARA; the interaction requires prior phosphorylation of RARA on 'Ser-369' which then enhances interaction of RARA with CDK7.</text>
</comment>
<keyword evidence="3 11" id="KW-0479">Metal-binding</keyword>
<dbReference type="WBParaSite" id="sdigi.contig58.g3184.t1">
    <property type="protein sequence ID" value="sdigi.contig58.g3184.t1"/>
    <property type="gene ID" value="sdigi.contig58.g3184"/>
</dbReference>
<dbReference type="Proteomes" id="UP000887581">
    <property type="component" value="Unplaced"/>
</dbReference>
<organism evidence="12 13">
    <name type="scientific">Setaria digitata</name>
    <dbReference type="NCBI Taxonomy" id="48799"/>
    <lineage>
        <taxon>Eukaryota</taxon>
        <taxon>Metazoa</taxon>
        <taxon>Ecdysozoa</taxon>
        <taxon>Nematoda</taxon>
        <taxon>Chromadorea</taxon>
        <taxon>Rhabditida</taxon>
        <taxon>Spirurina</taxon>
        <taxon>Spiruromorpha</taxon>
        <taxon>Filarioidea</taxon>
        <taxon>Setariidae</taxon>
        <taxon>Setaria</taxon>
    </lineage>
</organism>